<evidence type="ECO:0000313" key="1">
    <source>
        <dbReference type="EMBL" id="CAG8652967.1"/>
    </source>
</evidence>
<dbReference type="AlphaFoldDB" id="A0A9N9DXQ0"/>
<gene>
    <name evidence="1" type="ORF">RFULGI_LOCUS8534</name>
</gene>
<reference evidence="1" key="1">
    <citation type="submission" date="2021-06" db="EMBL/GenBank/DDBJ databases">
        <authorList>
            <person name="Kallberg Y."/>
            <person name="Tangrot J."/>
            <person name="Rosling A."/>
        </authorList>
    </citation>
    <scope>NUCLEOTIDE SEQUENCE</scope>
    <source>
        <strain evidence="1">IN212</strain>
    </source>
</reference>
<comment type="caution">
    <text evidence="1">The sequence shown here is derived from an EMBL/GenBank/DDBJ whole genome shotgun (WGS) entry which is preliminary data.</text>
</comment>
<feature type="non-terminal residue" evidence="1">
    <location>
        <position position="1"/>
    </location>
</feature>
<keyword evidence="2" id="KW-1185">Reference proteome</keyword>
<dbReference type="EMBL" id="CAJVPZ010013935">
    <property type="protein sequence ID" value="CAG8652967.1"/>
    <property type="molecule type" value="Genomic_DNA"/>
</dbReference>
<name>A0A9N9DXQ0_9GLOM</name>
<proteinExistence type="predicted"/>
<accession>A0A9N9DXQ0</accession>
<dbReference type="Proteomes" id="UP000789396">
    <property type="component" value="Unassembled WGS sequence"/>
</dbReference>
<sequence length="108" mass="12533">NNKVNDKRMENVESKKSNVKVGLMKGDKIFKTNDKKYEDLSNPDEKVILKIQSTDKTSNYKNGIMIMFNNSRRDQKKSTDINERVKSAISKIENNKIIVNYVMLIGYN</sequence>
<protein>
    <submittedName>
        <fullName evidence="1">15452_t:CDS:1</fullName>
    </submittedName>
</protein>
<organism evidence="1 2">
    <name type="scientific">Racocetra fulgida</name>
    <dbReference type="NCBI Taxonomy" id="60492"/>
    <lineage>
        <taxon>Eukaryota</taxon>
        <taxon>Fungi</taxon>
        <taxon>Fungi incertae sedis</taxon>
        <taxon>Mucoromycota</taxon>
        <taxon>Glomeromycotina</taxon>
        <taxon>Glomeromycetes</taxon>
        <taxon>Diversisporales</taxon>
        <taxon>Gigasporaceae</taxon>
        <taxon>Racocetra</taxon>
    </lineage>
</organism>
<evidence type="ECO:0000313" key="2">
    <source>
        <dbReference type="Proteomes" id="UP000789396"/>
    </source>
</evidence>